<evidence type="ECO:0000256" key="4">
    <source>
        <dbReference type="ARBA" id="ARBA00022989"/>
    </source>
</evidence>
<dbReference type="AlphaFoldDB" id="A0A432XX66"/>
<feature type="transmembrane region" description="Helical" evidence="6">
    <location>
        <begin position="151"/>
        <end position="171"/>
    </location>
</feature>
<keyword evidence="4 6" id="KW-1133">Transmembrane helix</keyword>
<keyword evidence="5 6" id="KW-0472">Membrane</keyword>
<evidence type="ECO:0000313" key="8">
    <source>
        <dbReference type="EMBL" id="RUO53332.1"/>
    </source>
</evidence>
<organism evidence="8 9">
    <name type="scientific">Idiomarina fontislapidosi</name>
    <dbReference type="NCBI Taxonomy" id="263723"/>
    <lineage>
        <taxon>Bacteria</taxon>
        <taxon>Pseudomonadati</taxon>
        <taxon>Pseudomonadota</taxon>
        <taxon>Gammaproteobacteria</taxon>
        <taxon>Alteromonadales</taxon>
        <taxon>Idiomarinaceae</taxon>
        <taxon>Idiomarina</taxon>
    </lineage>
</organism>
<gene>
    <name evidence="8" type="ORF">CWE25_08945</name>
</gene>
<dbReference type="OrthoDB" id="196472at2"/>
<evidence type="ECO:0000256" key="5">
    <source>
        <dbReference type="ARBA" id="ARBA00023136"/>
    </source>
</evidence>
<sequence length="214" mass="24042">MNEKYQRIKIWDSYIRIYHWLMVAAVAGLWWTGEQGRMDLHQDIAIALAALLITRIGWGFFGSRNVRFRHFIQSPKRVVSHVGALFGRRYQQGNTHSPAGGYSVVALLLILVVQIATGLFATDGILFSGPLNSWVSSDTADLLTDWHKAQFNFILGLVVLHIVAIVIYRLLGHRLLAAMVTGYRYTSAQVPALKPGWQGLVIALAVWFILVMLL</sequence>
<dbReference type="GO" id="GO:0005886">
    <property type="term" value="C:plasma membrane"/>
    <property type="evidence" value="ECO:0007669"/>
    <property type="project" value="UniProtKB-SubCell"/>
</dbReference>
<dbReference type="EMBL" id="PIPV01000006">
    <property type="protein sequence ID" value="RUO53332.1"/>
    <property type="molecule type" value="Genomic_DNA"/>
</dbReference>
<protein>
    <submittedName>
        <fullName evidence="8">Cytochrome B</fullName>
    </submittedName>
</protein>
<dbReference type="InterPro" id="IPR011577">
    <property type="entry name" value="Cyt_b561_bac/Ni-Hgenase"/>
</dbReference>
<evidence type="ECO:0000256" key="6">
    <source>
        <dbReference type="SAM" id="Phobius"/>
    </source>
</evidence>
<evidence type="ECO:0000256" key="2">
    <source>
        <dbReference type="ARBA" id="ARBA00022475"/>
    </source>
</evidence>
<dbReference type="SUPFAM" id="SSF81342">
    <property type="entry name" value="Transmembrane di-heme cytochromes"/>
    <property type="match status" value="1"/>
</dbReference>
<name>A0A432XX66_9GAMM</name>
<dbReference type="GO" id="GO:0009055">
    <property type="term" value="F:electron transfer activity"/>
    <property type="evidence" value="ECO:0007669"/>
    <property type="project" value="InterPro"/>
</dbReference>
<keyword evidence="2" id="KW-1003">Cell membrane</keyword>
<keyword evidence="9" id="KW-1185">Reference proteome</keyword>
<dbReference type="InterPro" id="IPR016174">
    <property type="entry name" value="Di-haem_cyt_TM"/>
</dbReference>
<feature type="domain" description="Cytochrome b561 bacterial/Ni-hydrogenase" evidence="7">
    <location>
        <begin position="11"/>
        <end position="182"/>
    </location>
</feature>
<dbReference type="PANTHER" id="PTHR30485">
    <property type="entry name" value="NI/FE-HYDROGENASE 1 B-TYPE CYTOCHROME SUBUNIT"/>
    <property type="match status" value="1"/>
</dbReference>
<keyword evidence="3 6" id="KW-0812">Transmembrane</keyword>
<dbReference type="RefSeq" id="WP_110574930.1">
    <property type="nucleotide sequence ID" value="NZ_PIPV01000006.1"/>
</dbReference>
<feature type="transmembrane region" description="Helical" evidence="6">
    <location>
        <begin position="99"/>
        <end position="121"/>
    </location>
</feature>
<evidence type="ECO:0000259" key="7">
    <source>
        <dbReference type="Pfam" id="PF01292"/>
    </source>
</evidence>
<evidence type="ECO:0000256" key="1">
    <source>
        <dbReference type="ARBA" id="ARBA00004651"/>
    </source>
</evidence>
<comment type="subcellular location">
    <subcellularLocation>
        <location evidence="1">Cell membrane</location>
        <topology evidence="1">Multi-pass membrane protein</topology>
    </subcellularLocation>
</comment>
<dbReference type="GO" id="GO:0022904">
    <property type="term" value="P:respiratory electron transport chain"/>
    <property type="evidence" value="ECO:0007669"/>
    <property type="project" value="InterPro"/>
</dbReference>
<reference evidence="9" key="1">
    <citation type="journal article" date="2018" name="Front. Microbiol.">
        <title>Genome-Based Analysis Reveals the Taxonomy and Diversity of the Family Idiomarinaceae.</title>
        <authorList>
            <person name="Liu Y."/>
            <person name="Lai Q."/>
            <person name="Shao Z."/>
        </authorList>
    </citation>
    <scope>NUCLEOTIDE SEQUENCE [LARGE SCALE GENOMIC DNA]</scope>
    <source>
        <strain evidence="9">F23</strain>
    </source>
</reference>
<dbReference type="PANTHER" id="PTHR30485:SF2">
    <property type="entry name" value="BLL0597 PROTEIN"/>
    <property type="match status" value="1"/>
</dbReference>
<feature type="transmembrane region" description="Helical" evidence="6">
    <location>
        <begin position="14"/>
        <end position="32"/>
    </location>
</feature>
<dbReference type="Pfam" id="PF01292">
    <property type="entry name" value="Ni_hydr_CYTB"/>
    <property type="match status" value="1"/>
</dbReference>
<feature type="transmembrane region" description="Helical" evidence="6">
    <location>
        <begin position="44"/>
        <end position="61"/>
    </location>
</feature>
<dbReference type="Gene3D" id="1.20.950.20">
    <property type="entry name" value="Transmembrane di-heme cytochromes, Chain C"/>
    <property type="match status" value="1"/>
</dbReference>
<dbReference type="InterPro" id="IPR051542">
    <property type="entry name" value="Hydrogenase_cytochrome"/>
</dbReference>
<evidence type="ECO:0000256" key="3">
    <source>
        <dbReference type="ARBA" id="ARBA00022692"/>
    </source>
</evidence>
<proteinExistence type="predicted"/>
<dbReference type="GO" id="GO:0020037">
    <property type="term" value="F:heme binding"/>
    <property type="evidence" value="ECO:0007669"/>
    <property type="project" value="TreeGrafter"/>
</dbReference>
<feature type="transmembrane region" description="Helical" evidence="6">
    <location>
        <begin position="192"/>
        <end position="213"/>
    </location>
</feature>
<evidence type="ECO:0000313" key="9">
    <source>
        <dbReference type="Proteomes" id="UP000287330"/>
    </source>
</evidence>
<accession>A0A432XX66</accession>
<dbReference type="Proteomes" id="UP000287330">
    <property type="component" value="Unassembled WGS sequence"/>
</dbReference>
<comment type="caution">
    <text evidence="8">The sequence shown here is derived from an EMBL/GenBank/DDBJ whole genome shotgun (WGS) entry which is preliminary data.</text>
</comment>